<sequence length="133" mass="13772">MAKVPFFSRRTVLRGWFRTGGCRVRWCACVHSAWPACAETGVPPRFTDAGGHRVARMADAGHRNAKNAIRPARTCPSGSGTGASPGALAMPPEPSPAGGQPALASSRAKPPPVPRGPATGVSSRSPSGYRESP</sequence>
<comment type="caution">
    <text evidence="2">The sequence shown here is derived from an EMBL/GenBank/DDBJ whole genome shotgun (WGS) entry which is preliminary data.</text>
</comment>
<feature type="region of interest" description="Disordered" evidence="1">
    <location>
        <begin position="61"/>
        <end position="133"/>
    </location>
</feature>
<organism evidence="2 3">
    <name type="scientific">Candidatus Accumulibacter phosphatis</name>
    <dbReference type="NCBI Taxonomy" id="327160"/>
    <lineage>
        <taxon>Bacteria</taxon>
        <taxon>Pseudomonadati</taxon>
        <taxon>Pseudomonadota</taxon>
        <taxon>Betaproteobacteria</taxon>
        <taxon>Candidatus Accumulibacter</taxon>
    </lineage>
</organism>
<accession>A0A5S4ENP4</accession>
<dbReference type="Proteomes" id="UP000306324">
    <property type="component" value="Unassembled WGS sequence"/>
</dbReference>
<feature type="compositionally biased region" description="Low complexity" evidence="1">
    <location>
        <begin position="76"/>
        <end position="87"/>
    </location>
</feature>
<evidence type="ECO:0000256" key="1">
    <source>
        <dbReference type="SAM" id="MobiDB-lite"/>
    </source>
</evidence>
<name>A0A5S4ENP4_9PROT</name>
<evidence type="ECO:0000313" key="3">
    <source>
        <dbReference type="Proteomes" id="UP000306324"/>
    </source>
</evidence>
<gene>
    <name evidence="2" type="ORF">ACCUM_3730</name>
</gene>
<keyword evidence="3" id="KW-1185">Reference proteome</keyword>
<protein>
    <submittedName>
        <fullName evidence="2">Uncharacterized protein</fullName>
    </submittedName>
</protein>
<proteinExistence type="predicted"/>
<dbReference type="AlphaFoldDB" id="A0A5S4ENP4"/>
<dbReference type="EMBL" id="SWAD01000036">
    <property type="protein sequence ID" value="TMQ76942.1"/>
    <property type="molecule type" value="Genomic_DNA"/>
</dbReference>
<evidence type="ECO:0000313" key="2">
    <source>
        <dbReference type="EMBL" id="TMQ76942.1"/>
    </source>
</evidence>
<reference evidence="2 3" key="1">
    <citation type="submission" date="2019-04" db="EMBL/GenBank/DDBJ databases">
        <title>A novel phosphate-accumulating bacterium identified in bioreactor for phosphate removal from wastewater.</title>
        <authorList>
            <person name="Kotlyarov R.Y."/>
            <person name="Beletsky A.V."/>
            <person name="Kallistova A.Y."/>
            <person name="Dorofeev A.G."/>
            <person name="Nikolaev Y.Y."/>
            <person name="Pimenov N.V."/>
            <person name="Ravin N.V."/>
            <person name="Mardanov A.V."/>
        </authorList>
    </citation>
    <scope>NUCLEOTIDE SEQUENCE [LARGE SCALE GENOMIC DNA]</scope>
    <source>
        <strain evidence="2 3">Bin19</strain>
    </source>
</reference>